<feature type="chain" id="PRO_5020040664" evidence="3">
    <location>
        <begin position="21"/>
        <end position="145"/>
    </location>
</feature>
<feature type="signal peptide" evidence="3">
    <location>
        <begin position="1"/>
        <end position="20"/>
    </location>
</feature>
<dbReference type="EMBL" id="GHJT01010354">
    <property type="protein sequence ID" value="MOY44325.1"/>
    <property type="molecule type" value="Transcribed_RNA"/>
</dbReference>
<dbReference type="Gene3D" id="2.10.25.10">
    <property type="entry name" value="Laminin"/>
    <property type="match status" value="1"/>
</dbReference>
<dbReference type="OrthoDB" id="6236007at2759"/>
<reference evidence="5" key="1">
    <citation type="submission" date="2019-04" db="EMBL/GenBank/DDBJ databases">
        <title>An insight into the mialome of Ixodes scapularis.</title>
        <authorList>
            <person name="Ribeiro J.M."/>
            <person name="Mather T.N."/>
            <person name="Karim S."/>
        </authorList>
    </citation>
    <scope>NUCLEOTIDE SEQUENCE</scope>
</reference>
<dbReference type="Pfam" id="PF01826">
    <property type="entry name" value="TIL"/>
    <property type="match status" value="1"/>
</dbReference>
<dbReference type="AlphaFoldDB" id="A0A4D5S574"/>
<feature type="domain" description="TIL" evidence="4">
    <location>
        <begin position="88"/>
        <end position="144"/>
    </location>
</feature>
<sequence length="145" mass="15734">MWKLILLTTVAFSGLVALNADEEAEVPVFPPVAKPCSDGEEWKTCVSGSCAETTCEHRVLPNACTEDCNYGCYCSDGGTRPFPRPKHCPRNEVYRACVSSSCAEATCQKPTVGPACTADCRSGCFCEDGFFRNDAQLCVERDQCP</sequence>
<keyword evidence="3" id="KW-0732">Signal</keyword>
<evidence type="ECO:0000259" key="4">
    <source>
        <dbReference type="Pfam" id="PF01826"/>
    </source>
</evidence>
<dbReference type="VEuPathDB" id="VectorBase:ISCW012254"/>
<dbReference type="VEuPathDB" id="VectorBase:ISCI012254"/>
<accession>A0A4D5S574</accession>
<evidence type="ECO:0000256" key="1">
    <source>
        <dbReference type="ARBA" id="ARBA00022690"/>
    </source>
</evidence>
<dbReference type="GO" id="GO:0030414">
    <property type="term" value="F:peptidase inhibitor activity"/>
    <property type="evidence" value="ECO:0007669"/>
    <property type="project" value="UniProtKB-KW"/>
</dbReference>
<dbReference type="InterPro" id="IPR036084">
    <property type="entry name" value="Ser_inhib-like_sf"/>
</dbReference>
<dbReference type="CDD" id="cd19941">
    <property type="entry name" value="TIL"/>
    <property type="match status" value="1"/>
</dbReference>
<evidence type="ECO:0000256" key="3">
    <source>
        <dbReference type="SAM" id="SignalP"/>
    </source>
</evidence>
<dbReference type="InterPro" id="IPR002919">
    <property type="entry name" value="TIL_dom"/>
</dbReference>
<dbReference type="InterPro" id="IPR051368">
    <property type="entry name" value="SerProtInhib-TIL_Domain"/>
</dbReference>
<dbReference type="PANTHER" id="PTHR23259:SF69">
    <property type="entry name" value="GEO11767P1-RELATED"/>
    <property type="match status" value="1"/>
</dbReference>
<proteinExistence type="predicted"/>
<keyword evidence="1" id="KW-0646">Protease inhibitor</keyword>
<evidence type="ECO:0000313" key="5">
    <source>
        <dbReference type="EMBL" id="MOY44325.1"/>
    </source>
</evidence>
<dbReference type="PANTHER" id="PTHR23259">
    <property type="entry name" value="RIDDLE"/>
    <property type="match status" value="1"/>
</dbReference>
<organism evidence="5">
    <name type="scientific">Ixodes scapularis</name>
    <name type="common">Black-legged tick</name>
    <name type="synonym">Deer tick</name>
    <dbReference type="NCBI Taxonomy" id="6945"/>
    <lineage>
        <taxon>Eukaryota</taxon>
        <taxon>Metazoa</taxon>
        <taxon>Ecdysozoa</taxon>
        <taxon>Arthropoda</taxon>
        <taxon>Chelicerata</taxon>
        <taxon>Arachnida</taxon>
        <taxon>Acari</taxon>
        <taxon>Parasitiformes</taxon>
        <taxon>Ixodida</taxon>
        <taxon>Ixodoidea</taxon>
        <taxon>Ixodidae</taxon>
        <taxon>Ixodinae</taxon>
        <taxon>Ixodes</taxon>
    </lineage>
</organism>
<dbReference type="SUPFAM" id="SSF57567">
    <property type="entry name" value="Serine protease inhibitors"/>
    <property type="match status" value="1"/>
</dbReference>
<protein>
    <submittedName>
        <fullName evidence="5">Putative inducible metalloproteinase</fullName>
    </submittedName>
</protein>
<keyword evidence="2" id="KW-1015">Disulfide bond</keyword>
<dbReference type="VEuPathDB" id="VectorBase:ISCP_032463"/>
<name>A0A4D5S574_IXOSC</name>
<evidence type="ECO:0000256" key="2">
    <source>
        <dbReference type="ARBA" id="ARBA00023157"/>
    </source>
</evidence>